<dbReference type="Gene3D" id="3.40.1210.10">
    <property type="entry name" value="Survival protein SurE-like phosphatase/nucleotidase"/>
    <property type="match status" value="1"/>
</dbReference>
<dbReference type="SUPFAM" id="SSF46934">
    <property type="entry name" value="UBA-like"/>
    <property type="match status" value="1"/>
</dbReference>
<gene>
    <name evidence="3" type="primary">surE_2</name>
    <name evidence="3" type="ORF">Zm00014a_005988</name>
</gene>
<comment type="caution">
    <text evidence="3">The sequence shown here is derived from an EMBL/GenBank/DDBJ whole genome shotgun (WGS) entry which is preliminary data.</text>
</comment>
<protein>
    <submittedName>
        <fullName evidence="3">5'-nucleotidase SurE</fullName>
    </submittedName>
</protein>
<dbReference type="Pfam" id="PF01975">
    <property type="entry name" value="SurE"/>
    <property type="match status" value="1"/>
</dbReference>
<feature type="domain" description="GBF-interacting protein 1 N-terminal" evidence="2">
    <location>
        <begin position="1"/>
        <end position="45"/>
    </location>
</feature>
<dbReference type="Proteomes" id="UP000251960">
    <property type="component" value="Chromosome 1"/>
</dbReference>
<organism evidence="3">
    <name type="scientific">Zea mays</name>
    <name type="common">Maize</name>
    <dbReference type="NCBI Taxonomy" id="4577"/>
    <lineage>
        <taxon>Eukaryota</taxon>
        <taxon>Viridiplantae</taxon>
        <taxon>Streptophyta</taxon>
        <taxon>Embryophyta</taxon>
        <taxon>Tracheophyta</taxon>
        <taxon>Spermatophyta</taxon>
        <taxon>Magnoliopsida</taxon>
        <taxon>Liliopsida</taxon>
        <taxon>Poales</taxon>
        <taxon>Poaceae</taxon>
        <taxon>PACMAD clade</taxon>
        <taxon>Panicoideae</taxon>
        <taxon>Andropogonodae</taxon>
        <taxon>Andropogoneae</taxon>
        <taxon>Tripsacinae</taxon>
        <taxon>Zea</taxon>
    </lineage>
</organism>
<sequence length="147" mass="17026">MVQSFKGILADRSEGEIYATLCDCGMDPDIAVDRLISQDLFEVVEPSKKGRYLTKKRLKLQRKRIKNERKEANKNDQQSIMRKGKKIKQKFLKAKARLKYKIEKVINGINKRPNCGYEMFHSSVITAARKALVYVIPSIAISLNWYM</sequence>
<dbReference type="PANTHER" id="PTHR46445:SF8">
    <property type="entry name" value="OS05G0581800 PROTEIN"/>
    <property type="match status" value="1"/>
</dbReference>
<dbReference type="EMBL" id="NCVQ01000001">
    <property type="protein sequence ID" value="PWZ58023.1"/>
    <property type="molecule type" value="Genomic_DNA"/>
</dbReference>
<accession>A0A317YHH5</accession>
<dbReference type="SUPFAM" id="SSF64167">
    <property type="entry name" value="SurE-like"/>
    <property type="match status" value="1"/>
</dbReference>
<dbReference type="PANTHER" id="PTHR46445">
    <property type="entry name" value="RNA POLYMERASE II DEGRADATION FACTOR-LIKE PROTEIN (DUF1296)"/>
    <property type="match status" value="1"/>
</dbReference>
<dbReference type="InterPro" id="IPR002828">
    <property type="entry name" value="SurE-like_Pase/nucleotidase"/>
</dbReference>
<evidence type="ECO:0000259" key="1">
    <source>
        <dbReference type="Pfam" id="PF01975"/>
    </source>
</evidence>
<evidence type="ECO:0000259" key="2">
    <source>
        <dbReference type="Pfam" id="PF06972"/>
    </source>
</evidence>
<feature type="domain" description="Survival protein SurE-like phosphatase/nucleotidase" evidence="1">
    <location>
        <begin position="71"/>
        <end position="144"/>
    </location>
</feature>
<proteinExistence type="predicted"/>
<dbReference type="GO" id="GO:0016787">
    <property type="term" value="F:hydrolase activity"/>
    <property type="evidence" value="ECO:0007669"/>
    <property type="project" value="InterPro"/>
</dbReference>
<dbReference type="InterPro" id="IPR009719">
    <property type="entry name" value="GIP1_N"/>
</dbReference>
<dbReference type="Pfam" id="PF06972">
    <property type="entry name" value="GIP1_N"/>
    <property type="match status" value="1"/>
</dbReference>
<name>A0A317YHH5_MAIZE</name>
<reference evidence="3" key="1">
    <citation type="journal article" date="2018" name="Nat. Genet.">
        <title>Extensive intraspecific gene order and gene structural variations between Mo17 and other maize genomes.</title>
        <authorList>
            <person name="Sun S."/>
            <person name="Zhou Y."/>
            <person name="Chen J."/>
            <person name="Shi J."/>
            <person name="Zhao H."/>
            <person name="Zhao H."/>
            <person name="Song W."/>
            <person name="Zhang M."/>
            <person name="Cui Y."/>
            <person name="Dong X."/>
            <person name="Liu H."/>
            <person name="Ma X."/>
            <person name="Jiao Y."/>
            <person name="Wang B."/>
            <person name="Wei X."/>
            <person name="Stein J.C."/>
            <person name="Glaubitz J.C."/>
            <person name="Lu F."/>
            <person name="Yu G."/>
            <person name="Liang C."/>
            <person name="Fengler K."/>
            <person name="Li B."/>
            <person name="Rafalski A."/>
            <person name="Schnable P.S."/>
            <person name="Ware D.H."/>
            <person name="Buckler E.S."/>
            <person name="Lai J."/>
        </authorList>
    </citation>
    <scope>NUCLEOTIDE SEQUENCE [LARGE SCALE GENOMIC DNA]</scope>
    <source>
        <tissue evidence="3">Seedling</tissue>
    </source>
</reference>
<evidence type="ECO:0000313" key="3">
    <source>
        <dbReference type="EMBL" id="PWZ58023.1"/>
    </source>
</evidence>
<dbReference type="InterPro" id="IPR009060">
    <property type="entry name" value="UBA-like_sf"/>
</dbReference>
<dbReference type="AlphaFoldDB" id="A0A317YHH5"/>
<dbReference type="InterPro" id="IPR036523">
    <property type="entry name" value="SurE-like_sf"/>
</dbReference>